<sequence length="344" mass="38159">MSDRHVDVEPVAVFTSFVALSVFTVAMRVYVRKRLVQAFLIEDWLCVLALILYLAQSGLSLRMARIGQSSALRMSATKNMTNIVIADVVVYLCGSVALKLSLAFFFLRFVIERWQRVVIYAMLTTFIADCLSSIFLVLFWCSDPTKRTVTVSSGQCAGGALYAATILQGSLNALSDWLFAIIPITVVIRSASLTKREKFHVAGTFAFAIAGSVAAVLRIVSWPGLSNDPSSGYRSAVTYITIEMGAGIIASSAATLRPLFRKEQSGGERNRENHSIKVSASSNLLRCLRRTDKFSKRSEQPVPRVTGGHIYKDWWDLPDFMPEFSMESDSKVRRPSCILPEIEE</sequence>
<proteinExistence type="inferred from homology"/>
<feature type="domain" description="Rhodopsin" evidence="7">
    <location>
        <begin position="27"/>
        <end position="262"/>
    </location>
</feature>
<evidence type="ECO:0000313" key="8">
    <source>
        <dbReference type="EMBL" id="THW09081.1"/>
    </source>
</evidence>
<accession>A0A4S8VCG5</accession>
<evidence type="ECO:0000259" key="7">
    <source>
        <dbReference type="Pfam" id="PF20684"/>
    </source>
</evidence>
<comment type="similarity">
    <text evidence="5">Belongs to the SAT4 family.</text>
</comment>
<feature type="transmembrane region" description="Helical" evidence="6">
    <location>
        <begin position="199"/>
        <end position="220"/>
    </location>
</feature>
<dbReference type="PANTHER" id="PTHR33048">
    <property type="entry name" value="PTH11-LIKE INTEGRAL MEMBRANE PROTEIN (AFU_ORTHOLOGUE AFUA_5G11245)"/>
    <property type="match status" value="1"/>
</dbReference>
<feature type="transmembrane region" description="Helical" evidence="6">
    <location>
        <begin position="83"/>
        <end position="107"/>
    </location>
</feature>
<feature type="transmembrane region" description="Helical" evidence="6">
    <location>
        <begin position="240"/>
        <end position="260"/>
    </location>
</feature>
<keyword evidence="4 6" id="KW-0472">Membrane</keyword>
<keyword evidence="2 6" id="KW-0812">Transmembrane</keyword>
<reference evidence="8 9" key="1">
    <citation type="submission" date="2018-10" db="EMBL/GenBank/DDBJ databases">
        <title>Fifty Aureobasidium pullulans genomes reveal a recombining polyextremotolerant generalist.</title>
        <authorList>
            <person name="Gostincar C."/>
            <person name="Turk M."/>
            <person name="Zajc J."/>
            <person name="Gunde-Cimerman N."/>
        </authorList>
    </citation>
    <scope>NUCLEOTIDE SEQUENCE [LARGE SCALE GENOMIC DNA]</scope>
    <source>
        <strain evidence="8 9">EXF-11318</strain>
    </source>
</reference>
<dbReference type="AlphaFoldDB" id="A0A4S8VCG5"/>
<name>A0A4S8VCG5_AURPU</name>
<dbReference type="GO" id="GO:0016020">
    <property type="term" value="C:membrane"/>
    <property type="evidence" value="ECO:0007669"/>
    <property type="project" value="UniProtKB-SubCell"/>
</dbReference>
<dbReference type="EMBL" id="QZAJ01000518">
    <property type="protein sequence ID" value="THW09081.1"/>
    <property type="molecule type" value="Genomic_DNA"/>
</dbReference>
<feature type="transmembrane region" description="Helical" evidence="6">
    <location>
        <begin position="12"/>
        <end position="31"/>
    </location>
</feature>
<evidence type="ECO:0000313" key="9">
    <source>
        <dbReference type="Proteomes" id="UP000308014"/>
    </source>
</evidence>
<protein>
    <recommendedName>
        <fullName evidence="7">Rhodopsin domain-containing protein</fullName>
    </recommendedName>
</protein>
<gene>
    <name evidence="8" type="ORF">D6D24_08675</name>
</gene>
<evidence type="ECO:0000256" key="5">
    <source>
        <dbReference type="ARBA" id="ARBA00038359"/>
    </source>
</evidence>
<dbReference type="Proteomes" id="UP000308014">
    <property type="component" value="Unassembled WGS sequence"/>
</dbReference>
<feature type="transmembrane region" description="Helical" evidence="6">
    <location>
        <begin position="119"/>
        <end position="140"/>
    </location>
</feature>
<feature type="transmembrane region" description="Helical" evidence="6">
    <location>
        <begin position="160"/>
        <end position="187"/>
    </location>
</feature>
<comment type="subcellular location">
    <subcellularLocation>
        <location evidence="1">Membrane</location>
        <topology evidence="1">Multi-pass membrane protein</topology>
    </subcellularLocation>
</comment>
<dbReference type="InterPro" id="IPR052337">
    <property type="entry name" value="SAT4-like"/>
</dbReference>
<dbReference type="Pfam" id="PF20684">
    <property type="entry name" value="Fung_rhodopsin"/>
    <property type="match status" value="1"/>
</dbReference>
<feature type="transmembrane region" description="Helical" evidence="6">
    <location>
        <begin position="43"/>
        <end position="63"/>
    </location>
</feature>
<dbReference type="PANTHER" id="PTHR33048:SF47">
    <property type="entry name" value="INTEGRAL MEMBRANE PROTEIN-RELATED"/>
    <property type="match status" value="1"/>
</dbReference>
<evidence type="ECO:0000256" key="4">
    <source>
        <dbReference type="ARBA" id="ARBA00023136"/>
    </source>
</evidence>
<dbReference type="InterPro" id="IPR049326">
    <property type="entry name" value="Rhodopsin_dom_fungi"/>
</dbReference>
<evidence type="ECO:0000256" key="3">
    <source>
        <dbReference type="ARBA" id="ARBA00022989"/>
    </source>
</evidence>
<keyword evidence="3 6" id="KW-1133">Transmembrane helix</keyword>
<comment type="caution">
    <text evidence="8">The sequence shown here is derived from an EMBL/GenBank/DDBJ whole genome shotgun (WGS) entry which is preliminary data.</text>
</comment>
<evidence type="ECO:0000256" key="2">
    <source>
        <dbReference type="ARBA" id="ARBA00022692"/>
    </source>
</evidence>
<organism evidence="8 9">
    <name type="scientific">Aureobasidium pullulans</name>
    <name type="common">Black yeast</name>
    <name type="synonym">Pullularia pullulans</name>
    <dbReference type="NCBI Taxonomy" id="5580"/>
    <lineage>
        <taxon>Eukaryota</taxon>
        <taxon>Fungi</taxon>
        <taxon>Dikarya</taxon>
        <taxon>Ascomycota</taxon>
        <taxon>Pezizomycotina</taxon>
        <taxon>Dothideomycetes</taxon>
        <taxon>Dothideomycetidae</taxon>
        <taxon>Dothideales</taxon>
        <taxon>Saccotheciaceae</taxon>
        <taxon>Aureobasidium</taxon>
    </lineage>
</organism>
<evidence type="ECO:0000256" key="1">
    <source>
        <dbReference type="ARBA" id="ARBA00004141"/>
    </source>
</evidence>
<evidence type="ECO:0000256" key="6">
    <source>
        <dbReference type="SAM" id="Phobius"/>
    </source>
</evidence>